<keyword evidence="1" id="KW-0812">Transmembrane</keyword>
<reference evidence="2 4" key="1">
    <citation type="submission" date="2015-07" db="EMBL/GenBank/DDBJ databases">
        <title>Draft Genome Sequence of Streptomyces antibioticus, IMRU 3720 reveals insights in the evolution of actinomycin biosynthetic gene clusters in Streptomyces.</title>
        <authorList>
            <person name="Crnovcic I."/>
            <person name="Ruckert C."/>
            <person name="Kalinowksi J."/>
            <person name="Keller U."/>
        </authorList>
    </citation>
    <scope>NUCLEOTIDE SEQUENCE [LARGE SCALE GENOMIC DNA]</scope>
    <source>
        <strain evidence="2 4">DSM 41481</strain>
    </source>
</reference>
<proteinExistence type="predicted"/>
<dbReference type="EMBL" id="CP050692">
    <property type="protein sequence ID" value="QIT45732.1"/>
    <property type="molecule type" value="Genomic_DNA"/>
</dbReference>
<accession>A0AAE6YA81</accession>
<feature type="transmembrane region" description="Helical" evidence="1">
    <location>
        <begin position="32"/>
        <end position="54"/>
    </location>
</feature>
<dbReference type="Proteomes" id="UP000190306">
    <property type="component" value="Chromosome"/>
</dbReference>
<protein>
    <submittedName>
        <fullName evidence="3">ABC transporter permease</fullName>
    </submittedName>
</protein>
<reference evidence="3 5" key="2">
    <citation type="submission" date="2020-03" db="EMBL/GenBank/DDBJ databases">
        <title>Is there a link between lipid content and antibiotic production in Streptomyces?</title>
        <authorList>
            <person name="David M."/>
            <person name="Lejeune C."/>
            <person name="Abreu S."/>
            <person name="Thibessard A."/>
            <person name="Leblond P."/>
            <person name="Chaminade P."/>
            <person name="Virolle M.-J."/>
        </authorList>
    </citation>
    <scope>NUCLEOTIDE SEQUENCE [LARGE SCALE GENOMIC DNA]</scope>
    <source>
        <strain evidence="3 5">DSM 41481</strain>
    </source>
</reference>
<dbReference type="AlphaFoldDB" id="A0AAE6YA81"/>
<evidence type="ECO:0000313" key="4">
    <source>
        <dbReference type="Proteomes" id="UP000190306"/>
    </source>
</evidence>
<dbReference type="EMBL" id="LHQL01000010">
    <property type="protein sequence ID" value="OOQ50309.1"/>
    <property type="molecule type" value="Genomic_DNA"/>
</dbReference>
<feature type="transmembrane region" description="Helical" evidence="1">
    <location>
        <begin position="74"/>
        <end position="95"/>
    </location>
</feature>
<feature type="transmembrane region" description="Helical" evidence="1">
    <location>
        <begin position="159"/>
        <end position="181"/>
    </location>
</feature>
<keyword evidence="4" id="KW-1185">Reference proteome</keyword>
<evidence type="ECO:0000313" key="5">
    <source>
        <dbReference type="Proteomes" id="UP000502504"/>
    </source>
</evidence>
<keyword evidence="1" id="KW-0472">Membrane</keyword>
<gene>
    <name evidence="2" type="ORF">AFM16_20820</name>
    <name evidence="3" type="ORF">HCX60_21180</name>
</gene>
<organism evidence="3 5">
    <name type="scientific">Streptomyces antibioticus</name>
    <dbReference type="NCBI Taxonomy" id="1890"/>
    <lineage>
        <taxon>Bacteria</taxon>
        <taxon>Bacillati</taxon>
        <taxon>Actinomycetota</taxon>
        <taxon>Actinomycetes</taxon>
        <taxon>Kitasatosporales</taxon>
        <taxon>Streptomycetaceae</taxon>
        <taxon>Streptomyces</taxon>
    </lineage>
</organism>
<feature type="transmembrane region" description="Helical" evidence="1">
    <location>
        <begin position="116"/>
        <end position="139"/>
    </location>
</feature>
<evidence type="ECO:0000313" key="2">
    <source>
        <dbReference type="EMBL" id="OOQ50309.1"/>
    </source>
</evidence>
<keyword evidence="1" id="KW-1133">Transmembrane helix</keyword>
<evidence type="ECO:0000256" key="1">
    <source>
        <dbReference type="SAM" id="Phobius"/>
    </source>
</evidence>
<feature type="transmembrane region" description="Helical" evidence="1">
    <location>
        <begin position="236"/>
        <end position="257"/>
    </location>
</feature>
<feature type="transmembrane region" description="Helical" evidence="1">
    <location>
        <begin position="188"/>
        <end position="208"/>
    </location>
</feature>
<dbReference type="Proteomes" id="UP000502504">
    <property type="component" value="Chromosome"/>
</dbReference>
<name>A0AAE6YA81_STRAT</name>
<dbReference type="RefSeq" id="WP_078634261.1">
    <property type="nucleotide sequence ID" value="NZ_CM007717.1"/>
</dbReference>
<sequence length="262" mass="27058">MRDTSDRRSPGGGLGDLAAAEWTKLRTLRSTWTLLALGSGLTVLVSLLFCALIGPEFRDADPERQRALDPVGLSFTGLQFGQVPLVVLAVLAVGGEYGTGMIRTSLAAVPRRGRLLTAKLAVLGATGLVWGLLTGAVALTAGSAVLGAPAPFHADAVRALAGAGVYAGLLSVLAAALTFVVRRSLTALGVLLPLLFVVSGALAATPHLRPLARLLPDRAGLRLMQVHQDAGDLTPAAGGAVLLLWTLLAAACSWHALRRQEC</sequence>
<evidence type="ECO:0000313" key="3">
    <source>
        <dbReference type="EMBL" id="QIT45732.1"/>
    </source>
</evidence>